<protein>
    <recommendedName>
        <fullName evidence="3">Protein kinase domain-containing protein</fullName>
    </recommendedName>
</protein>
<dbReference type="AlphaFoldDB" id="A0A1B7P810"/>
<accession>A0A1B7P810</accession>
<evidence type="ECO:0000313" key="2">
    <source>
        <dbReference type="Proteomes" id="UP000091918"/>
    </source>
</evidence>
<dbReference type="Gene3D" id="1.10.510.10">
    <property type="entry name" value="Transferase(Phosphotransferase) domain 1"/>
    <property type="match status" value="1"/>
</dbReference>
<proteinExistence type="predicted"/>
<evidence type="ECO:0000313" key="1">
    <source>
        <dbReference type="EMBL" id="OAX85170.1"/>
    </source>
</evidence>
<organism evidence="1 2">
    <name type="scientific">Emergomyces africanus</name>
    <dbReference type="NCBI Taxonomy" id="1955775"/>
    <lineage>
        <taxon>Eukaryota</taxon>
        <taxon>Fungi</taxon>
        <taxon>Dikarya</taxon>
        <taxon>Ascomycota</taxon>
        <taxon>Pezizomycotina</taxon>
        <taxon>Eurotiomycetes</taxon>
        <taxon>Eurotiomycetidae</taxon>
        <taxon>Onygenales</taxon>
        <taxon>Ajellomycetaceae</taxon>
        <taxon>Emergomyces</taxon>
    </lineage>
</organism>
<sequence length="127" mass="14410">MALAADDSEASPVLNVINLLQRLKKFAEKDHPEKDFTRLAHENFQINSIFGCHYFIVSKPQGRTLQETFPNAMVPKILVKSLIAHLFYSVNWLLTTCGVTHTGNLPQNMLVHIEDDTILKYVEGQET</sequence>
<dbReference type="EMBL" id="LGUA01000023">
    <property type="protein sequence ID" value="OAX85170.1"/>
    <property type="molecule type" value="Genomic_DNA"/>
</dbReference>
<name>A0A1B7P810_9EURO</name>
<reference evidence="1 2" key="1">
    <citation type="submission" date="2015-07" db="EMBL/GenBank/DDBJ databases">
        <title>Emmonsia species relationships and genome sequence.</title>
        <authorList>
            <person name="Cuomo C.A."/>
            <person name="Schwartz I.S."/>
            <person name="Kenyon C."/>
            <person name="de Hoog G.S."/>
            <person name="Govender N.P."/>
            <person name="Botha A."/>
            <person name="Moreno L."/>
            <person name="de Vries M."/>
            <person name="Munoz J.F."/>
            <person name="Stielow J.B."/>
        </authorList>
    </citation>
    <scope>NUCLEOTIDE SEQUENCE [LARGE SCALE GENOMIC DNA]</scope>
    <source>
        <strain evidence="1 2">CBS 136260</strain>
    </source>
</reference>
<comment type="caution">
    <text evidence="1">The sequence shown here is derived from an EMBL/GenBank/DDBJ whole genome shotgun (WGS) entry which is preliminary data.</text>
</comment>
<evidence type="ECO:0008006" key="3">
    <source>
        <dbReference type="Google" id="ProtNLM"/>
    </source>
</evidence>
<keyword evidence="2" id="KW-1185">Reference proteome</keyword>
<dbReference type="Gene3D" id="3.30.200.20">
    <property type="entry name" value="Phosphorylase Kinase, domain 1"/>
    <property type="match status" value="1"/>
</dbReference>
<gene>
    <name evidence="1" type="ORF">ACJ72_00437</name>
</gene>
<dbReference type="OrthoDB" id="5979581at2759"/>
<dbReference type="Proteomes" id="UP000091918">
    <property type="component" value="Unassembled WGS sequence"/>
</dbReference>